<dbReference type="PATRIC" id="fig|1365248.3.peg.2419"/>
<comment type="caution">
    <text evidence="1">The sequence shown here is derived from an EMBL/GenBank/DDBJ whole genome shotgun (WGS) entry which is preliminary data.</text>
</comment>
<accession>A0A167KSY5</accession>
<dbReference type="EMBL" id="AUYC01000028">
    <property type="protein sequence ID" value="KZN63224.1"/>
    <property type="molecule type" value="Genomic_DNA"/>
</dbReference>
<dbReference type="RefSeq" id="WP_419555150.1">
    <property type="nucleotide sequence ID" value="NZ_AUYC01000028.1"/>
</dbReference>
<evidence type="ECO:0008006" key="3">
    <source>
        <dbReference type="Google" id="ProtNLM"/>
    </source>
</evidence>
<gene>
    <name evidence="1" type="ORF">N473_17505</name>
</gene>
<protein>
    <recommendedName>
        <fullName evidence="3">TIGR02450 family Trp-rich protein</fullName>
    </recommendedName>
</protein>
<dbReference type="NCBIfam" id="TIGR02450">
    <property type="entry name" value="TIGR02450 family Trp-rich protein"/>
    <property type="match status" value="1"/>
</dbReference>
<evidence type="ECO:0000313" key="1">
    <source>
        <dbReference type="EMBL" id="KZN63224.1"/>
    </source>
</evidence>
<name>A0A167KSY5_9GAMM</name>
<dbReference type="Proteomes" id="UP000076486">
    <property type="component" value="Unassembled WGS sequence"/>
</dbReference>
<dbReference type="Pfam" id="PF09493">
    <property type="entry name" value="DUF2389"/>
    <property type="match status" value="1"/>
</dbReference>
<reference evidence="1 2" key="1">
    <citation type="submission" date="2013-07" db="EMBL/GenBank/DDBJ databases">
        <title>Comparative Genomic and Metabolomic Analysis of Twelve Strains of Pseudoalteromonas luteoviolacea.</title>
        <authorList>
            <person name="Vynne N.G."/>
            <person name="Mansson M."/>
            <person name="Gram L."/>
        </authorList>
    </citation>
    <scope>NUCLEOTIDE SEQUENCE [LARGE SCALE GENOMIC DNA]</scope>
    <source>
        <strain evidence="1 2">CPMOR-1</strain>
    </source>
</reference>
<dbReference type="InterPro" id="IPR012663">
    <property type="entry name" value="CHP02450_Tryp"/>
</dbReference>
<sequence length="88" mass="10425">MINWTYQALNQSKTVFMQHTLTSKKLLHSKWTSVSPAHKEKHFMVTSVEFDEDGKVIECVIEALMTKREIAINWRTLKDSKIWKMGWK</sequence>
<dbReference type="AlphaFoldDB" id="A0A167KSY5"/>
<organism evidence="1 2">
    <name type="scientific">Pseudoalteromonas luteoviolacea CPMOR-1</name>
    <dbReference type="NCBI Taxonomy" id="1365248"/>
    <lineage>
        <taxon>Bacteria</taxon>
        <taxon>Pseudomonadati</taxon>
        <taxon>Pseudomonadota</taxon>
        <taxon>Gammaproteobacteria</taxon>
        <taxon>Alteromonadales</taxon>
        <taxon>Pseudoalteromonadaceae</taxon>
        <taxon>Pseudoalteromonas</taxon>
    </lineage>
</organism>
<evidence type="ECO:0000313" key="2">
    <source>
        <dbReference type="Proteomes" id="UP000076486"/>
    </source>
</evidence>
<proteinExistence type="predicted"/>